<dbReference type="CDD" id="cd06577">
    <property type="entry name" value="PASTA_pknB"/>
    <property type="match status" value="4"/>
</dbReference>
<feature type="domain" description="PASTA" evidence="12">
    <location>
        <begin position="415"/>
        <end position="480"/>
    </location>
</feature>
<dbReference type="PROSITE" id="PS51178">
    <property type="entry name" value="PASTA"/>
    <property type="match status" value="4"/>
</dbReference>
<keyword evidence="10" id="KW-0812">Transmembrane</keyword>
<name>A0AB39L6Z4_9MICC</name>
<organism evidence="13">
    <name type="scientific">Sinomonas puerhi</name>
    <dbReference type="NCBI Taxonomy" id="3238584"/>
    <lineage>
        <taxon>Bacteria</taxon>
        <taxon>Bacillati</taxon>
        <taxon>Actinomycetota</taxon>
        <taxon>Actinomycetes</taxon>
        <taxon>Micrococcales</taxon>
        <taxon>Micrococcaceae</taxon>
        <taxon>Sinomonas</taxon>
    </lineage>
</organism>
<keyword evidence="10" id="KW-1133">Transmembrane helix</keyword>
<dbReference type="CDD" id="cd14014">
    <property type="entry name" value="STKc_PknB_like"/>
    <property type="match status" value="1"/>
</dbReference>
<dbReference type="AlphaFoldDB" id="A0AB39L6Z4"/>
<keyword evidence="6" id="KW-0067">ATP-binding</keyword>
<dbReference type="PANTHER" id="PTHR43289">
    <property type="entry name" value="MITOGEN-ACTIVATED PROTEIN KINASE KINASE KINASE 20-RELATED"/>
    <property type="match status" value="1"/>
</dbReference>
<keyword evidence="4" id="KW-0547">Nucleotide-binding</keyword>
<feature type="compositionally biased region" description="Polar residues" evidence="9">
    <location>
        <begin position="297"/>
        <end position="312"/>
    </location>
</feature>
<feature type="domain" description="PASTA" evidence="12">
    <location>
        <begin position="549"/>
        <end position="617"/>
    </location>
</feature>
<evidence type="ECO:0000256" key="5">
    <source>
        <dbReference type="ARBA" id="ARBA00022777"/>
    </source>
</evidence>
<dbReference type="GO" id="GO:0004674">
    <property type="term" value="F:protein serine/threonine kinase activity"/>
    <property type="evidence" value="ECO:0007669"/>
    <property type="project" value="UniProtKB-KW"/>
</dbReference>
<comment type="catalytic activity">
    <reaction evidence="7">
        <text>L-threonyl-[protein] + ATP = O-phospho-L-threonyl-[protein] + ADP + H(+)</text>
        <dbReference type="Rhea" id="RHEA:46608"/>
        <dbReference type="Rhea" id="RHEA-COMP:11060"/>
        <dbReference type="Rhea" id="RHEA-COMP:11605"/>
        <dbReference type="ChEBI" id="CHEBI:15378"/>
        <dbReference type="ChEBI" id="CHEBI:30013"/>
        <dbReference type="ChEBI" id="CHEBI:30616"/>
        <dbReference type="ChEBI" id="CHEBI:61977"/>
        <dbReference type="ChEBI" id="CHEBI:456216"/>
        <dbReference type="EC" id="2.7.11.1"/>
    </reaction>
</comment>
<dbReference type="Pfam" id="PF03793">
    <property type="entry name" value="PASTA"/>
    <property type="match status" value="4"/>
</dbReference>
<evidence type="ECO:0000256" key="1">
    <source>
        <dbReference type="ARBA" id="ARBA00012513"/>
    </source>
</evidence>
<evidence type="ECO:0000256" key="9">
    <source>
        <dbReference type="SAM" id="MobiDB-lite"/>
    </source>
</evidence>
<dbReference type="FunFam" id="1.10.510.10:FF:000021">
    <property type="entry name" value="Serine/threonine protein kinase"/>
    <property type="match status" value="1"/>
</dbReference>
<dbReference type="PROSITE" id="PS50011">
    <property type="entry name" value="PROTEIN_KINASE_DOM"/>
    <property type="match status" value="1"/>
</dbReference>
<dbReference type="SMART" id="SM00740">
    <property type="entry name" value="PASTA"/>
    <property type="match status" value="4"/>
</dbReference>
<evidence type="ECO:0000256" key="4">
    <source>
        <dbReference type="ARBA" id="ARBA00022741"/>
    </source>
</evidence>
<dbReference type="FunFam" id="3.30.200.20:FF:000035">
    <property type="entry name" value="Serine/threonine protein kinase Stk1"/>
    <property type="match status" value="1"/>
</dbReference>
<dbReference type="NCBIfam" id="NF033483">
    <property type="entry name" value="PknB_PASTA_kin"/>
    <property type="match status" value="1"/>
</dbReference>
<dbReference type="InterPro" id="IPR000719">
    <property type="entry name" value="Prot_kinase_dom"/>
</dbReference>
<feature type="transmembrane region" description="Helical" evidence="10">
    <location>
        <begin position="390"/>
        <end position="411"/>
    </location>
</feature>
<dbReference type="SMART" id="SM00220">
    <property type="entry name" value="S_TKc"/>
    <property type="match status" value="1"/>
</dbReference>
<feature type="domain" description="PASTA" evidence="12">
    <location>
        <begin position="618"/>
        <end position="680"/>
    </location>
</feature>
<evidence type="ECO:0000256" key="6">
    <source>
        <dbReference type="ARBA" id="ARBA00022840"/>
    </source>
</evidence>
<dbReference type="EMBL" id="CP163302">
    <property type="protein sequence ID" value="XDP46951.1"/>
    <property type="molecule type" value="Genomic_DNA"/>
</dbReference>
<dbReference type="RefSeq" id="WP_369047142.1">
    <property type="nucleotide sequence ID" value="NZ_CP163302.1"/>
</dbReference>
<evidence type="ECO:0000256" key="2">
    <source>
        <dbReference type="ARBA" id="ARBA00022527"/>
    </source>
</evidence>
<dbReference type="Gene3D" id="3.30.10.20">
    <property type="match status" value="4"/>
</dbReference>
<reference evidence="13" key="1">
    <citation type="submission" date="2024-07" db="EMBL/GenBank/DDBJ databases">
        <authorList>
            <person name="fu j."/>
        </authorList>
    </citation>
    <scope>NUCLEOTIDE SEQUENCE</scope>
    <source>
        <strain evidence="13">P10A9</strain>
    </source>
</reference>
<feature type="domain" description="Protein kinase" evidence="11">
    <location>
        <begin position="18"/>
        <end position="277"/>
    </location>
</feature>
<evidence type="ECO:0000256" key="8">
    <source>
        <dbReference type="ARBA" id="ARBA00048679"/>
    </source>
</evidence>
<proteinExistence type="predicted"/>
<keyword evidence="3" id="KW-0808">Transferase</keyword>
<evidence type="ECO:0000259" key="12">
    <source>
        <dbReference type="PROSITE" id="PS51178"/>
    </source>
</evidence>
<dbReference type="Pfam" id="PF00069">
    <property type="entry name" value="Pkinase"/>
    <property type="match status" value="1"/>
</dbReference>
<feature type="region of interest" description="Disordered" evidence="9">
    <location>
        <begin position="290"/>
        <end position="324"/>
    </location>
</feature>
<evidence type="ECO:0000259" key="11">
    <source>
        <dbReference type="PROSITE" id="PS50011"/>
    </source>
</evidence>
<dbReference type="InterPro" id="IPR005543">
    <property type="entry name" value="PASTA_dom"/>
</dbReference>
<evidence type="ECO:0000256" key="7">
    <source>
        <dbReference type="ARBA" id="ARBA00047899"/>
    </source>
</evidence>
<protein>
    <recommendedName>
        <fullName evidence="1">non-specific serine/threonine protein kinase</fullName>
        <ecNumber evidence="1">2.7.11.1</ecNumber>
    </recommendedName>
</protein>
<evidence type="ECO:0000313" key="13">
    <source>
        <dbReference type="EMBL" id="XDP46951.1"/>
    </source>
</evidence>
<accession>A0AB39L6Z4</accession>
<keyword evidence="10" id="KW-0472">Membrane</keyword>
<dbReference type="PROSITE" id="PS00108">
    <property type="entry name" value="PROTEIN_KINASE_ST"/>
    <property type="match status" value="1"/>
</dbReference>
<dbReference type="Gene3D" id="3.30.200.20">
    <property type="entry name" value="Phosphorylase Kinase, domain 1"/>
    <property type="match status" value="1"/>
</dbReference>
<dbReference type="PANTHER" id="PTHR43289:SF34">
    <property type="entry name" value="SERINE_THREONINE-PROTEIN KINASE YBDM-RELATED"/>
    <property type="match status" value="1"/>
</dbReference>
<gene>
    <name evidence="13" type="primary">pknB</name>
    <name evidence="13" type="ORF">AB5L97_08180</name>
</gene>
<dbReference type="Gene3D" id="1.10.510.10">
    <property type="entry name" value="Transferase(Phosphotransferase) domain 1"/>
    <property type="match status" value="1"/>
</dbReference>
<dbReference type="GO" id="GO:0045717">
    <property type="term" value="P:negative regulation of fatty acid biosynthetic process"/>
    <property type="evidence" value="ECO:0007669"/>
    <property type="project" value="UniProtKB-ARBA"/>
</dbReference>
<dbReference type="GO" id="GO:0005524">
    <property type="term" value="F:ATP binding"/>
    <property type="evidence" value="ECO:0007669"/>
    <property type="project" value="UniProtKB-KW"/>
</dbReference>
<feature type="domain" description="PASTA" evidence="12">
    <location>
        <begin position="481"/>
        <end position="548"/>
    </location>
</feature>
<dbReference type="EC" id="2.7.11.1" evidence="1"/>
<comment type="catalytic activity">
    <reaction evidence="8">
        <text>L-seryl-[protein] + ATP = O-phospho-L-seryl-[protein] + ADP + H(+)</text>
        <dbReference type="Rhea" id="RHEA:17989"/>
        <dbReference type="Rhea" id="RHEA-COMP:9863"/>
        <dbReference type="Rhea" id="RHEA-COMP:11604"/>
        <dbReference type="ChEBI" id="CHEBI:15378"/>
        <dbReference type="ChEBI" id="CHEBI:29999"/>
        <dbReference type="ChEBI" id="CHEBI:30616"/>
        <dbReference type="ChEBI" id="CHEBI:83421"/>
        <dbReference type="ChEBI" id="CHEBI:456216"/>
        <dbReference type="EC" id="2.7.11.1"/>
    </reaction>
</comment>
<sequence>MNGKLSDALVGSLVGGRYHVVSRLAMGGMATVYLATDTNLDREVALKVLHPHLSQDPTFADRLEREAKAAARLSHPHVVSVLDRGHDDEIFFIVMEYVPGRNLRDLLNERGALPPRQALALIDAVVDGLTAAHAAGLIHRDIKPENVLLGDKGQIKVADFGLARAVTTSTNTGLTLGTVGYIAPELVQRTGSDARSDLYSVGIMLYELLTGHQPYRGDIPVQVAMQHVTQDVPPPSALVPGLSPELDELVQWTSARDPEDRPVSSEALLDEIRHIRTHLTDAQLDLHAAHTPESAPDSAQDSAPDSAQTQYIPQPPTGVGTQTEALPAGRTEVIGSAYPTQHTSVMPQPEHAPTGRELRRLEREEAKQSAAAAATPTRTLLPGNRRRRGAVWAIVVLLLAVLAALAGWFFGVGPGAAATVPPVKDLTVEQARPLFEQAGLTFSTRDVFDDAVTSGLIVGSMPASGTQIRRFQGVDVLVSKGPELFPLENLVGATADHAKAAITAAKDTVGTITQTYSDTVPSGTVVAQDPASGTPLRHGSTVSLTVSKGPQPIPVPKVVGMTQSDALAALRAAGLDPVVSTDEVNDKTVPKGSVAAQDPVDGATLTKGGKVTLTISKGPKLVQVPDVFGKSEKEATQLLQAAGFTVKSSYTYGRPIFGLVAGQDKTGAQPEGSTITITVA</sequence>
<dbReference type="InterPro" id="IPR011009">
    <property type="entry name" value="Kinase-like_dom_sf"/>
</dbReference>
<dbReference type="SUPFAM" id="SSF56112">
    <property type="entry name" value="Protein kinase-like (PK-like)"/>
    <property type="match status" value="1"/>
</dbReference>
<evidence type="ECO:0000256" key="10">
    <source>
        <dbReference type="SAM" id="Phobius"/>
    </source>
</evidence>
<keyword evidence="5 13" id="KW-0418">Kinase</keyword>
<evidence type="ECO:0000256" key="3">
    <source>
        <dbReference type="ARBA" id="ARBA00022679"/>
    </source>
</evidence>
<dbReference type="KEGG" id="spue:AB5L97_08180"/>
<dbReference type="InterPro" id="IPR008271">
    <property type="entry name" value="Ser/Thr_kinase_AS"/>
</dbReference>
<keyword evidence="2" id="KW-0723">Serine/threonine-protein kinase</keyword>